<evidence type="ECO:0000313" key="2">
    <source>
        <dbReference type="EMBL" id="TDR35516.1"/>
    </source>
</evidence>
<proteinExistence type="predicted"/>
<reference evidence="1 3" key="1">
    <citation type="submission" date="2018-06" db="EMBL/GenBank/DDBJ databases">
        <authorList>
            <consortium name="Pathogen Informatics"/>
            <person name="Doyle S."/>
        </authorList>
    </citation>
    <scope>NUCLEOTIDE SEQUENCE [LARGE SCALE GENOMIC DNA]</scope>
    <source>
        <strain evidence="1 3">NCTC10597</strain>
    </source>
</reference>
<organism evidence="1 3">
    <name type="scientific">Kurthia zopfii</name>
    <dbReference type="NCBI Taxonomy" id="1650"/>
    <lineage>
        <taxon>Bacteria</taxon>
        <taxon>Bacillati</taxon>
        <taxon>Bacillota</taxon>
        <taxon>Bacilli</taxon>
        <taxon>Bacillales</taxon>
        <taxon>Caryophanaceae</taxon>
        <taxon>Kurthia</taxon>
    </lineage>
</organism>
<evidence type="ECO:0000313" key="4">
    <source>
        <dbReference type="Proteomes" id="UP000294641"/>
    </source>
</evidence>
<name>A0A8B4Q948_9BACL</name>
<accession>A0A8B4Q948</accession>
<dbReference type="OrthoDB" id="6171543at2"/>
<dbReference type="Pfam" id="PF23140">
    <property type="entry name" value="Gp80"/>
    <property type="match status" value="1"/>
</dbReference>
<gene>
    <name evidence="2" type="ORF">DFR61_13011</name>
    <name evidence="1" type="ORF">NCTC10597_00892</name>
</gene>
<evidence type="ECO:0000313" key="3">
    <source>
        <dbReference type="Proteomes" id="UP000254330"/>
    </source>
</evidence>
<dbReference type="InterPro" id="IPR056908">
    <property type="entry name" value="Gp80-like"/>
</dbReference>
<dbReference type="Proteomes" id="UP000254330">
    <property type="component" value="Unassembled WGS sequence"/>
</dbReference>
<dbReference type="RefSeq" id="WP_109348724.1">
    <property type="nucleotide sequence ID" value="NZ_BJUE01000007.1"/>
</dbReference>
<dbReference type="EMBL" id="UGNP01000001">
    <property type="protein sequence ID" value="STX09222.1"/>
    <property type="molecule type" value="Genomic_DNA"/>
</dbReference>
<protein>
    <submittedName>
        <fullName evidence="1">Uncharacterized protein</fullName>
    </submittedName>
</protein>
<dbReference type="Proteomes" id="UP000294641">
    <property type="component" value="Unassembled WGS sequence"/>
</dbReference>
<dbReference type="AlphaFoldDB" id="A0A8B4Q948"/>
<dbReference type="EMBL" id="SNZG01000030">
    <property type="protein sequence ID" value="TDR35516.1"/>
    <property type="molecule type" value="Genomic_DNA"/>
</dbReference>
<reference evidence="2 4" key="2">
    <citation type="submission" date="2019-03" db="EMBL/GenBank/DDBJ databases">
        <title>Genomic Encyclopedia of Type Strains, Phase IV (KMG-IV): sequencing the most valuable type-strain genomes for metagenomic binning, comparative biology and taxonomic classification.</title>
        <authorList>
            <person name="Goeker M."/>
        </authorList>
    </citation>
    <scope>NUCLEOTIDE SEQUENCE [LARGE SCALE GENOMIC DNA]</scope>
    <source>
        <strain evidence="2 4">DSM 20580</strain>
    </source>
</reference>
<evidence type="ECO:0000313" key="1">
    <source>
        <dbReference type="EMBL" id="STX09222.1"/>
    </source>
</evidence>
<comment type="caution">
    <text evidence="1">The sequence shown here is derived from an EMBL/GenBank/DDBJ whole genome shotgun (WGS) entry which is preliminary data.</text>
</comment>
<sequence>MNHMTDFLKNKVLLDNLSNVYVGLFNDKGEVATVSYKRLPVSFMPAVEGQTSNIADLLFPIATEAWGTILSVGIFDKLTSGNLLFKAPAEFIKTIDVSSQYKIPKNYLIVRLK</sequence>
<keyword evidence="4" id="KW-1185">Reference proteome</keyword>